<organism evidence="2 3">
    <name type="scientific">Liparis tanakae</name>
    <name type="common">Tanaka's snailfish</name>
    <dbReference type="NCBI Taxonomy" id="230148"/>
    <lineage>
        <taxon>Eukaryota</taxon>
        <taxon>Metazoa</taxon>
        <taxon>Chordata</taxon>
        <taxon>Craniata</taxon>
        <taxon>Vertebrata</taxon>
        <taxon>Euteleostomi</taxon>
        <taxon>Actinopterygii</taxon>
        <taxon>Neopterygii</taxon>
        <taxon>Teleostei</taxon>
        <taxon>Neoteleostei</taxon>
        <taxon>Acanthomorphata</taxon>
        <taxon>Eupercaria</taxon>
        <taxon>Perciformes</taxon>
        <taxon>Cottioidei</taxon>
        <taxon>Cottales</taxon>
        <taxon>Liparidae</taxon>
        <taxon>Liparis</taxon>
    </lineage>
</organism>
<feature type="compositionally biased region" description="Basic residues" evidence="1">
    <location>
        <begin position="155"/>
        <end position="169"/>
    </location>
</feature>
<feature type="region of interest" description="Disordered" evidence="1">
    <location>
        <begin position="126"/>
        <end position="179"/>
    </location>
</feature>
<proteinExistence type="predicted"/>
<evidence type="ECO:0000313" key="3">
    <source>
        <dbReference type="Proteomes" id="UP000314294"/>
    </source>
</evidence>
<feature type="compositionally biased region" description="Basic and acidic residues" evidence="1">
    <location>
        <begin position="132"/>
        <end position="154"/>
    </location>
</feature>
<dbReference type="Proteomes" id="UP000314294">
    <property type="component" value="Unassembled WGS sequence"/>
</dbReference>
<evidence type="ECO:0000256" key="1">
    <source>
        <dbReference type="SAM" id="MobiDB-lite"/>
    </source>
</evidence>
<name>A0A4Z2IH83_9TELE</name>
<protein>
    <submittedName>
        <fullName evidence="2">Uncharacterized protein</fullName>
    </submittedName>
</protein>
<sequence>MVEVSIVEYKNLANANTMLTEAQAIMLGPPEEGRHWGTRNRTVHDRPCCSQIRFYEEDLVLTPEKRLTLHPFVSGLPPPLLMGLPDLAHWGEKKGWWCGKACQCPTLVMELEAFLWSPNSTAEEEVYNAQHKSSEDTRKMETETKNRSEALGEKRQRHSHSSRKPKKQTPKTPPALKGTVALSRMTLSEKLQENNLAQINRTSQ</sequence>
<dbReference type="AlphaFoldDB" id="A0A4Z2IH83"/>
<comment type="caution">
    <text evidence="2">The sequence shown here is derived from an EMBL/GenBank/DDBJ whole genome shotgun (WGS) entry which is preliminary data.</text>
</comment>
<gene>
    <name evidence="2" type="ORF">EYF80_012505</name>
</gene>
<accession>A0A4Z2IH83</accession>
<keyword evidence="3" id="KW-1185">Reference proteome</keyword>
<dbReference type="EMBL" id="SRLO01000085">
    <property type="protein sequence ID" value="TNN77198.1"/>
    <property type="molecule type" value="Genomic_DNA"/>
</dbReference>
<evidence type="ECO:0000313" key="2">
    <source>
        <dbReference type="EMBL" id="TNN77198.1"/>
    </source>
</evidence>
<reference evidence="2 3" key="1">
    <citation type="submission" date="2019-03" db="EMBL/GenBank/DDBJ databases">
        <title>First draft genome of Liparis tanakae, snailfish: a comprehensive survey of snailfish specific genes.</title>
        <authorList>
            <person name="Kim W."/>
            <person name="Song I."/>
            <person name="Jeong J.-H."/>
            <person name="Kim D."/>
            <person name="Kim S."/>
            <person name="Ryu S."/>
            <person name="Song J.Y."/>
            <person name="Lee S.K."/>
        </authorList>
    </citation>
    <scope>NUCLEOTIDE SEQUENCE [LARGE SCALE GENOMIC DNA]</scope>
    <source>
        <tissue evidence="2">Muscle</tissue>
    </source>
</reference>